<keyword evidence="9" id="KW-0804">Transcription</keyword>
<dbReference type="SMART" id="SM00422">
    <property type="entry name" value="HTH_MERR"/>
    <property type="match status" value="1"/>
</dbReference>
<feature type="domain" description="HTH merR-type" evidence="12">
    <location>
        <begin position="2"/>
        <end position="71"/>
    </location>
</feature>
<evidence type="ECO:0000313" key="13">
    <source>
        <dbReference type="EMBL" id="MCF6136420.1"/>
    </source>
</evidence>
<name>A0ABS9GYG6_9BACL</name>
<evidence type="ECO:0000256" key="10">
    <source>
        <dbReference type="ARBA" id="ARBA00024874"/>
    </source>
</evidence>
<feature type="coiled-coil region" evidence="11">
    <location>
        <begin position="90"/>
        <end position="120"/>
    </location>
</feature>
<sequence>MAYQTGELAELSGVNKETIRYYERIGLLQEPPRNESGYRIYPEDALNRLKFIRKAQELGFTLMEVDRLLGVVDQDERRCENMSDFTSTKITEITQKISNLQQMKSILEDLNRRCEENDDLYACPVIERLTEE</sequence>
<evidence type="ECO:0000256" key="2">
    <source>
        <dbReference type="ARBA" id="ARBA00022466"/>
    </source>
</evidence>
<dbReference type="NCBIfam" id="TIGR02051">
    <property type="entry name" value="MerR"/>
    <property type="match status" value="1"/>
</dbReference>
<dbReference type="InterPro" id="IPR000551">
    <property type="entry name" value="MerR-type_HTH_dom"/>
</dbReference>
<keyword evidence="7" id="KW-0238">DNA-binding</keyword>
<dbReference type="Pfam" id="PF13411">
    <property type="entry name" value="MerR_1"/>
    <property type="match status" value="1"/>
</dbReference>
<evidence type="ECO:0000256" key="7">
    <source>
        <dbReference type="ARBA" id="ARBA00023125"/>
    </source>
</evidence>
<keyword evidence="6" id="KW-0805">Transcription regulation</keyword>
<gene>
    <name evidence="13" type="primary">merR</name>
    <name evidence="13" type="ORF">L2716_01675</name>
</gene>
<keyword evidence="8" id="KW-0010">Activator</keyword>
<reference evidence="13 14" key="1">
    <citation type="submission" date="2022-01" db="EMBL/GenBank/DDBJ databases">
        <title>Alkalihalobacillus sp. EGI L200015, a novel bacterium isolated from a salt lake sediment.</title>
        <authorList>
            <person name="Gao L."/>
            <person name="Fang B.-Z."/>
            <person name="Li W.-J."/>
        </authorList>
    </citation>
    <scope>NUCLEOTIDE SEQUENCE [LARGE SCALE GENOMIC DNA]</scope>
    <source>
        <strain evidence="13 14">KCTC 12718</strain>
    </source>
</reference>
<dbReference type="PANTHER" id="PTHR30204">
    <property type="entry name" value="REDOX-CYCLING DRUG-SENSING TRANSCRIPTIONAL ACTIVATOR SOXR"/>
    <property type="match status" value="1"/>
</dbReference>
<dbReference type="PROSITE" id="PS50937">
    <property type="entry name" value="HTH_MERR_2"/>
    <property type="match status" value="1"/>
</dbReference>
<dbReference type="InterPro" id="IPR011794">
    <property type="entry name" value="MerR"/>
</dbReference>
<keyword evidence="5" id="KW-0476">Mercury</keyword>
<keyword evidence="2" id="KW-0475">Mercuric resistance</keyword>
<dbReference type="CDD" id="cd04783">
    <property type="entry name" value="HTH_MerR1"/>
    <property type="match status" value="1"/>
</dbReference>
<proteinExistence type="predicted"/>
<evidence type="ECO:0000256" key="1">
    <source>
        <dbReference type="ARBA" id="ARBA00017146"/>
    </source>
</evidence>
<dbReference type="Proteomes" id="UP001649381">
    <property type="component" value="Unassembled WGS sequence"/>
</dbReference>
<evidence type="ECO:0000313" key="14">
    <source>
        <dbReference type="Proteomes" id="UP001649381"/>
    </source>
</evidence>
<accession>A0ABS9GYG6</accession>
<dbReference type="InterPro" id="IPR009061">
    <property type="entry name" value="DNA-bd_dom_put_sf"/>
</dbReference>
<evidence type="ECO:0000256" key="8">
    <source>
        <dbReference type="ARBA" id="ARBA00023159"/>
    </source>
</evidence>
<dbReference type="PANTHER" id="PTHR30204:SF69">
    <property type="entry name" value="MERR-FAMILY TRANSCRIPTIONAL REGULATOR"/>
    <property type="match status" value="1"/>
</dbReference>
<dbReference type="InterPro" id="IPR047057">
    <property type="entry name" value="MerR_fam"/>
</dbReference>
<evidence type="ECO:0000256" key="11">
    <source>
        <dbReference type="SAM" id="Coils"/>
    </source>
</evidence>
<dbReference type="Gene3D" id="1.10.1660.10">
    <property type="match status" value="1"/>
</dbReference>
<dbReference type="PRINTS" id="PR00040">
    <property type="entry name" value="HTHMERR"/>
</dbReference>
<dbReference type="SUPFAM" id="SSF46955">
    <property type="entry name" value="Putative DNA-binding domain"/>
    <property type="match status" value="1"/>
</dbReference>
<dbReference type="PROSITE" id="PS00552">
    <property type="entry name" value="HTH_MERR_1"/>
    <property type="match status" value="1"/>
</dbReference>
<keyword evidence="3" id="KW-0678">Repressor</keyword>
<evidence type="ECO:0000256" key="6">
    <source>
        <dbReference type="ARBA" id="ARBA00023015"/>
    </source>
</evidence>
<keyword evidence="11" id="KW-0175">Coiled coil</keyword>
<evidence type="ECO:0000259" key="12">
    <source>
        <dbReference type="PROSITE" id="PS50937"/>
    </source>
</evidence>
<comment type="caution">
    <text evidence="13">The sequence shown here is derived from an EMBL/GenBank/DDBJ whole genome shotgun (WGS) entry which is preliminary data.</text>
</comment>
<dbReference type="EMBL" id="JAKIJS010000001">
    <property type="protein sequence ID" value="MCF6136420.1"/>
    <property type="molecule type" value="Genomic_DNA"/>
</dbReference>
<evidence type="ECO:0000256" key="5">
    <source>
        <dbReference type="ARBA" id="ARBA00022914"/>
    </source>
</evidence>
<comment type="function">
    <text evidence="10">Mediates the mercuric-dependent induction of mercury resistance operon. In the absence of mercury MerR represses transcription by binding tightly to the mer operator region; when mercury is present the dimeric complex binds a single ion and becomes a potent transcriptional activator, while remaining bound to the mer site.</text>
</comment>
<organism evidence="13 14">
    <name type="scientific">Pseudalkalibacillus berkeleyi</name>
    <dbReference type="NCBI Taxonomy" id="1069813"/>
    <lineage>
        <taxon>Bacteria</taxon>
        <taxon>Bacillati</taxon>
        <taxon>Bacillota</taxon>
        <taxon>Bacilli</taxon>
        <taxon>Bacillales</taxon>
        <taxon>Fictibacillaceae</taxon>
        <taxon>Pseudalkalibacillus</taxon>
    </lineage>
</organism>
<evidence type="ECO:0000256" key="9">
    <source>
        <dbReference type="ARBA" id="ARBA00023163"/>
    </source>
</evidence>
<evidence type="ECO:0000256" key="3">
    <source>
        <dbReference type="ARBA" id="ARBA00022491"/>
    </source>
</evidence>
<keyword evidence="4" id="KW-0479">Metal-binding</keyword>
<evidence type="ECO:0000256" key="4">
    <source>
        <dbReference type="ARBA" id="ARBA00022723"/>
    </source>
</evidence>
<keyword evidence="14" id="KW-1185">Reference proteome</keyword>
<protein>
    <recommendedName>
        <fullName evidence="1">Mercuric resistance operon regulatory protein</fullName>
    </recommendedName>
</protein>